<feature type="transmembrane region" description="Helical" evidence="1">
    <location>
        <begin position="7"/>
        <end position="26"/>
    </location>
</feature>
<gene>
    <name evidence="2" type="ORF">UT42_C0001G0019</name>
</gene>
<name>A0A0G0RPF1_9BACT</name>
<organism evidence="2 3">
    <name type="scientific">Candidatus Falkowbacteria bacterium GW2011_GWA2_39_24</name>
    <dbReference type="NCBI Taxonomy" id="1618634"/>
    <lineage>
        <taxon>Bacteria</taxon>
        <taxon>Candidatus Falkowiibacteriota</taxon>
    </lineage>
</organism>
<feature type="transmembrane region" description="Helical" evidence="1">
    <location>
        <begin position="131"/>
        <end position="150"/>
    </location>
</feature>
<evidence type="ECO:0000256" key="1">
    <source>
        <dbReference type="SAM" id="Phobius"/>
    </source>
</evidence>
<protein>
    <submittedName>
        <fullName evidence="2">Uncharacterized protein</fullName>
    </submittedName>
</protein>
<dbReference type="Proteomes" id="UP000034048">
    <property type="component" value="Unassembled WGS sequence"/>
</dbReference>
<evidence type="ECO:0000313" key="2">
    <source>
        <dbReference type="EMBL" id="KKR15462.1"/>
    </source>
</evidence>
<keyword evidence="1" id="KW-0472">Membrane</keyword>
<dbReference type="EMBL" id="LBWS01000001">
    <property type="protein sequence ID" value="KKR15462.1"/>
    <property type="molecule type" value="Genomic_DNA"/>
</dbReference>
<feature type="transmembrane region" description="Helical" evidence="1">
    <location>
        <begin position="193"/>
        <end position="217"/>
    </location>
</feature>
<feature type="transmembrane region" description="Helical" evidence="1">
    <location>
        <begin position="170"/>
        <end position="187"/>
    </location>
</feature>
<evidence type="ECO:0000313" key="3">
    <source>
        <dbReference type="Proteomes" id="UP000034048"/>
    </source>
</evidence>
<proteinExistence type="predicted"/>
<reference evidence="2 3" key="1">
    <citation type="journal article" date="2015" name="Nature">
        <title>rRNA introns, odd ribosomes, and small enigmatic genomes across a large radiation of phyla.</title>
        <authorList>
            <person name="Brown C.T."/>
            <person name="Hug L.A."/>
            <person name="Thomas B.C."/>
            <person name="Sharon I."/>
            <person name="Castelle C.J."/>
            <person name="Singh A."/>
            <person name="Wilkins M.J."/>
            <person name="Williams K.H."/>
            <person name="Banfield J.F."/>
        </authorList>
    </citation>
    <scope>NUCLEOTIDE SEQUENCE [LARGE SCALE GENOMIC DNA]</scope>
</reference>
<accession>A0A0G0RPF1</accession>
<dbReference type="AlphaFoldDB" id="A0A0G0RPF1"/>
<keyword evidence="1" id="KW-0812">Transmembrane</keyword>
<keyword evidence="1" id="KW-1133">Transmembrane helix</keyword>
<comment type="caution">
    <text evidence="2">The sequence shown here is derived from an EMBL/GenBank/DDBJ whole genome shotgun (WGS) entry which is preliminary data.</text>
</comment>
<feature type="transmembrane region" description="Helical" evidence="1">
    <location>
        <begin position="93"/>
        <end position="111"/>
    </location>
</feature>
<feature type="transmembrane region" description="Helical" evidence="1">
    <location>
        <begin position="32"/>
        <end position="49"/>
    </location>
</feature>
<sequence length="1129" mass="130658">MDIVDAILKIVLAILILVGNFFVYIFYQKITWLTIAGVAISILFYKGSIRYKKSREGLLTFKLRQEFKKSCKQKEPSSVKVYLEQLYLPSWQSVLFVLIVGTILFFLAHITKFNILFGSLEYVDGNHYQNLIAIHAGIGAIIFALLIFIAESLRDDETKDRARVLLKESFLFPLTVIEIIGFFVFIWGNVNVWAILTPLIVASLTIASLWRLLLVLLSKSRFAKKRLQLLKDRVKRSIDSAISERFGNNILSQGLGEEKIELSYNPFSLDSKEEVTRHSFYADRVGIIIDIRLNKLDEFAKLVEQEANKNGFSFYKDKAKQEDTTASSDTAVAEANTTRFLLANRQFLHKKFRDEIDQADQALISIEKRVIKDPEVLKELTRLVKDIFVIKKQDNFSEEIKLEIDGLEDQFITAVEAKKLCKIKELVKTYISLSETFLESLNTYGGGYSYEQARRERGEIMGGWNEIRWLSESIREIYVKATQSHDQEIIGDVAYLPVAIAIRAIKAGDQYIYQEFLKFPSYLYWLALKEENKDVQAFMVDRSWRHLREMSDYYIEYQLKHKASDVDLIKKYRDFTIPIFVAFQNLLKTAFDKGDFDSFQAFLNKFLGLYHDFDPDKEHPNAEYLKQSLGWTQDSVEKGAISRKIEVQEEKEKAAKDIQLKKRQVIFGLSAWIFEKYRNTPSAGALVKFYNDIVNRLPNTLPELTELYVSSRQFETEHLWDWDNWEMIPDGGAHFIDFNSKLDRLYCITTLLVLKGMTEEAIDSITLPHSRDLAYLAEDRPNSNTLINMLDAIIGNSSQWGFILSQPAIEKISALKTLLTKAKIAQEKSEEEYLKTVKIDPDKLREFRNKVKDSFHESGYLRPVLKEFGIYKNLVSELPGTKIPLYGYNQIDEKAAFIKDWHVYYSGWGENYGQGMASSEDQLIFERMVDGAGIKKDVAKQDVISEIEKILNENKLKNPIVLQTLDHMYEYDQLRTSEAFISRYTRDCPKTNLDAMHGYMGILKIAGQNVPIINIFVRRGKLKNKVIITDLSSFGVLNQYSPIDKLEDAECQYDIFFIRVTDLNQDEQRRQKIITDNPFWLQEHEDGEGYLKQKALINLYQKFEFEIKNPKSAYSLNVGDLPATDDEEE</sequence>